<dbReference type="VEuPathDB" id="MicrosporidiaDB:EDEG_01580"/>
<gene>
    <name evidence="2" type="ORF">EDEG_01580</name>
</gene>
<keyword evidence="1" id="KW-1133">Transmembrane helix</keyword>
<evidence type="ECO:0000256" key="1">
    <source>
        <dbReference type="SAM" id="Phobius"/>
    </source>
</evidence>
<evidence type="ECO:0000313" key="2">
    <source>
        <dbReference type="EMBL" id="EJW04144.1"/>
    </source>
</evidence>
<evidence type="ECO:0000313" key="3">
    <source>
        <dbReference type="Proteomes" id="UP000003163"/>
    </source>
</evidence>
<reference evidence="2 3" key="1">
    <citation type="submission" date="2011-08" db="EMBL/GenBank/DDBJ databases">
        <authorList>
            <person name="Liu Z.J."/>
            <person name="Shi F.L."/>
            <person name="Lu J.Q."/>
            <person name="Li M."/>
            <person name="Wang Z.L."/>
        </authorList>
    </citation>
    <scope>NUCLEOTIDE SEQUENCE [LARGE SCALE GENOMIC DNA]</scope>
    <source>
        <strain evidence="2 3">USNM 41457</strain>
    </source>
</reference>
<protein>
    <submittedName>
        <fullName evidence="2">Uncharacterized protein</fullName>
    </submittedName>
</protein>
<keyword evidence="1" id="KW-0472">Membrane</keyword>
<dbReference type="EMBL" id="AFBI03000023">
    <property type="protein sequence ID" value="EJW04144.1"/>
    <property type="molecule type" value="Genomic_DNA"/>
</dbReference>
<dbReference type="Proteomes" id="UP000003163">
    <property type="component" value="Unassembled WGS sequence"/>
</dbReference>
<keyword evidence="1" id="KW-0812">Transmembrane</keyword>
<sequence>MAKPYMSIILTIMTVILVLSIQIILSIKKYFTNKTRKVFEERYNKLINFIPIEKKLRFTYIESIINLQKEIREAKRRLDRSKKFEPTLRTYEHNKMLYKLKIRFWEFVKKELIKDSSMVHSQNTMKIYQLDIERTIEKIQSDIREDMYIFIIAHPLVCYLKNYNNINGYMKSCIKSFNNKIGITANESTKLLKFVDVLTETLITIPDDYKNYLNPKYCESIDESTIITINMEVEEKMERILSNYFLTIDKIYEHMNLLHK</sequence>
<feature type="transmembrane region" description="Helical" evidence="1">
    <location>
        <begin position="6"/>
        <end position="27"/>
    </location>
</feature>
<reference evidence="3" key="2">
    <citation type="submission" date="2015-07" db="EMBL/GenBank/DDBJ databases">
        <title>Contrasting host-pathogen interactions and genome evolution in two generalist and specialist microsporidian pathogens of mosquitoes.</title>
        <authorList>
            <consortium name="The Broad Institute Genomics Platform"/>
            <consortium name="The Broad Institute Genome Sequencing Center for Infectious Disease"/>
            <person name="Cuomo C.A."/>
            <person name="Sanscrainte N.D."/>
            <person name="Goldberg J.M."/>
            <person name="Heiman D."/>
            <person name="Young S."/>
            <person name="Zeng Q."/>
            <person name="Becnel J.J."/>
            <person name="Birren B.W."/>
        </authorList>
    </citation>
    <scope>NUCLEOTIDE SEQUENCE [LARGE SCALE GENOMIC DNA]</scope>
    <source>
        <strain evidence="3">USNM 41457</strain>
    </source>
</reference>
<comment type="caution">
    <text evidence="2">The sequence shown here is derived from an EMBL/GenBank/DDBJ whole genome shotgun (WGS) entry which is preliminary data.</text>
</comment>
<dbReference type="HOGENOM" id="CLU_1069679_0_0_1"/>
<proteinExistence type="predicted"/>
<dbReference type="AlphaFoldDB" id="J9D9H4"/>
<name>J9D9H4_EDHAE</name>
<accession>J9D9H4</accession>
<dbReference type="InParanoid" id="J9D9H4"/>
<organism evidence="2 3">
    <name type="scientific">Edhazardia aedis (strain USNM 41457)</name>
    <name type="common">Microsporidian parasite</name>
    <dbReference type="NCBI Taxonomy" id="1003232"/>
    <lineage>
        <taxon>Eukaryota</taxon>
        <taxon>Fungi</taxon>
        <taxon>Fungi incertae sedis</taxon>
        <taxon>Microsporidia</taxon>
        <taxon>Edhazardia</taxon>
    </lineage>
</organism>
<keyword evidence="3" id="KW-1185">Reference proteome</keyword>